<dbReference type="OrthoDB" id="10542694at2759"/>
<evidence type="ECO:0000256" key="1">
    <source>
        <dbReference type="SAM" id="Coils"/>
    </source>
</evidence>
<accession>D8LXC5</accession>
<dbReference type="InParanoid" id="D8LXC5"/>
<feature type="transmembrane region" description="Helical" evidence="2">
    <location>
        <begin position="101"/>
        <end position="120"/>
    </location>
</feature>
<keyword evidence="1" id="KW-0175">Coiled coil</keyword>
<organism evidence="3">
    <name type="scientific">Blastocystis hominis</name>
    <dbReference type="NCBI Taxonomy" id="12968"/>
    <lineage>
        <taxon>Eukaryota</taxon>
        <taxon>Sar</taxon>
        <taxon>Stramenopiles</taxon>
        <taxon>Bigyra</taxon>
        <taxon>Opalozoa</taxon>
        <taxon>Opalinata</taxon>
        <taxon>Blastocystidae</taxon>
        <taxon>Blastocystis</taxon>
    </lineage>
</organism>
<name>D8LXC5_BLAHO</name>
<reference evidence="3" key="1">
    <citation type="submission" date="2010-02" db="EMBL/GenBank/DDBJ databases">
        <title>Sequencing and annotation of the Blastocystis hominis genome.</title>
        <authorList>
            <person name="Wincker P."/>
        </authorList>
    </citation>
    <scope>NUCLEOTIDE SEQUENCE</scope>
    <source>
        <strain evidence="3">Singapore isolate B</strain>
    </source>
</reference>
<keyword evidence="2" id="KW-0472">Membrane</keyword>
<proteinExistence type="predicted"/>
<dbReference type="AlphaFoldDB" id="D8LXC5"/>
<sequence length="251" mass="27757">MSLVLSFGRPMVVRDIIRRSINSSQTLLLMKTLGNRITEPFHSLPLRSRSFSNTVFFRCYATETEEEKLQKKERRMEKIEQEKRQLINFGHKFNKMGGTKVVIAYFGLEAAFFLGIYGAFKAGLVTPDAIVALMNKYEITARFSHLIANNPNASLLTLAYATNKLTSPLRMALTAAYGTYIVDKNKKKNKINEGEMKACGKDGQCGCHGGEGKEGGCCHGGNGGCKGGEGGCCHGGEGGRMQMPWRGRRWL</sequence>
<dbReference type="Proteomes" id="UP000008312">
    <property type="component" value="Unassembled WGS sequence"/>
</dbReference>
<keyword evidence="4" id="KW-1185">Reference proteome</keyword>
<evidence type="ECO:0000313" key="3">
    <source>
        <dbReference type="EMBL" id="CBK20920.2"/>
    </source>
</evidence>
<dbReference type="EMBL" id="FN668639">
    <property type="protein sequence ID" value="CBK20920.2"/>
    <property type="molecule type" value="Genomic_DNA"/>
</dbReference>
<protein>
    <recommendedName>
        <fullName evidence="5">DUF1279 domain-containing protein</fullName>
    </recommendedName>
</protein>
<evidence type="ECO:0008006" key="5">
    <source>
        <dbReference type="Google" id="ProtNLM"/>
    </source>
</evidence>
<dbReference type="RefSeq" id="XP_012894968.1">
    <property type="nucleotide sequence ID" value="XM_013039514.1"/>
</dbReference>
<evidence type="ECO:0000313" key="4">
    <source>
        <dbReference type="Proteomes" id="UP000008312"/>
    </source>
</evidence>
<evidence type="ECO:0000256" key="2">
    <source>
        <dbReference type="SAM" id="Phobius"/>
    </source>
</evidence>
<feature type="coiled-coil region" evidence="1">
    <location>
        <begin position="62"/>
        <end position="89"/>
    </location>
</feature>
<keyword evidence="2" id="KW-0812">Transmembrane</keyword>
<keyword evidence="2" id="KW-1133">Transmembrane helix</keyword>
<gene>
    <name evidence="3" type="ORF">GSBLH_T00001163001</name>
</gene>
<dbReference type="GeneID" id="24918440"/>